<dbReference type="PROSITE" id="PS51007">
    <property type="entry name" value="CYTC"/>
    <property type="match status" value="1"/>
</dbReference>
<keyword evidence="7" id="KW-1185">Reference proteome</keyword>
<dbReference type="InterPro" id="IPR009056">
    <property type="entry name" value="Cyt_c-like_dom"/>
</dbReference>
<dbReference type="EMBL" id="CP000155">
    <property type="protein sequence ID" value="ABC27100.1"/>
    <property type="molecule type" value="Genomic_DNA"/>
</dbReference>
<dbReference type="Proteomes" id="UP000000238">
    <property type="component" value="Chromosome"/>
</dbReference>
<organism evidence="6 7">
    <name type="scientific">Hahella chejuensis (strain KCTC 2396)</name>
    <dbReference type="NCBI Taxonomy" id="349521"/>
    <lineage>
        <taxon>Bacteria</taxon>
        <taxon>Pseudomonadati</taxon>
        <taxon>Pseudomonadota</taxon>
        <taxon>Gammaproteobacteria</taxon>
        <taxon>Oceanospirillales</taxon>
        <taxon>Hahellaceae</taxon>
        <taxon>Hahella</taxon>
    </lineage>
</organism>
<dbReference type="GO" id="GO:0046872">
    <property type="term" value="F:metal ion binding"/>
    <property type="evidence" value="ECO:0007669"/>
    <property type="project" value="UniProtKB-KW"/>
</dbReference>
<evidence type="ECO:0000256" key="1">
    <source>
        <dbReference type="ARBA" id="ARBA00022617"/>
    </source>
</evidence>
<keyword evidence="1 4" id="KW-0349">Heme</keyword>
<reference evidence="6 7" key="1">
    <citation type="journal article" date="2005" name="Nucleic Acids Res.">
        <title>Genomic blueprint of Hahella chejuensis, a marine microbe producing an algicidal agent.</title>
        <authorList>
            <person name="Jeong H."/>
            <person name="Yim J.H."/>
            <person name="Lee C."/>
            <person name="Choi S.-H."/>
            <person name="Park Y.K."/>
            <person name="Yoon S.H."/>
            <person name="Hur C.-G."/>
            <person name="Kang H.-Y."/>
            <person name="Kim D."/>
            <person name="Lee H.H."/>
            <person name="Park K.H."/>
            <person name="Park S.-H."/>
            <person name="Park H.-S."/>
            <person name="Lee H.K."/>
            <person name="Oh T.K."/>
            <person name="Kim J.F."/>
        </authorList>
    </citation>
    <scope>NUCLEOTIDE SEQUENCE [LARGE SCALE GENOMIC DNA]</scope>
    <source>
        <strain evidence="6 7">KCTC 2396</strain>
    </source>
</reference>
<accession>Q2SQH4</accession>
<evidence type="ECO:0000313" key="7">
    <source>
        <dbReference type="Proteomes" id="UP000000238"/>
    </source>
</evidence>
<dbReference type="KEGG" id="hch:HCH_00182"/>
<evidence type="ECO:0000256" key="4">
    <source>
        <dbReference type="PROSITE-ProRule" id="PRU00433"/>
    </source>
</evidence>
<dbReference type="STRING" id="349521.HCH_00182"/>
<dbReference type="HOGENOM" id="CLU_033900_1_0_6"/>
<dbReference type="PIRSF" id="PIRSF028099">
    <property type="entry name" value="DUF1111"/>
    <property type="match status" value="1"/>
</dbReference>
<proteinExistence type="predicted"/>
<feature type="domain" description="Cytochrome c" evidence="5">
    <location>
        <begin position="363"/>
        <end position="507"/>
    </location>
</feature>
<dbReference type="InterPro" id="IPR010538">
    <property type="entry name" value="DHOR"/>
</dbReference>
<evidence type="ECO:0000313" key="6">
    <source>
        <dbReference type="EMBL" id="ABC27100.1"/>
    </source>
</evidence>
<keyword evidence="3 4" id="KW-0408">Iron</keyword>
<dbReference type="InterPro" id="IPR051395">
    <property type="entry name" value="Cytochrome_c_Peroxidase/MauG"/>
</dbReference>
<dbReference type="GO" id="GO:0020037">
    <property type="term" value="F:heme binding"/>
    <property type="evidence" value="ECO:0007669"/>
    <property type="project" value="InterPro"/>
</dbReference>
<gene>
    <name evidence="6" type="ordered locus">HCH_00182</name>
</gene>
<dbReference type="AlphaFoldDB" id="Q2SQH4"/>
<protein>
    <submittedName>
        <fullName evidence="6">Predicted thiol oxidoreductase</fullName>
    </submittedName>
</protein>
<dbReference type="GO" id="GO:0004130">
    <property type="term" value="F:cytochrome-c peroxidase activity"/>
    <property type="evidence" value="ECO:0007669"/>
    <property type="project" value="TreeGrafter"/>
</dbReference>
<evidence type="ECO:0000256" key="3">
    <source>
        <dbReference type="ARBA" id="ARBA00023004"/>
    </source>
</evidence>
<sequence length="507" mass="54967">MKKSGPTPFYPLPLTKHTGKRQGAFFAFIQGAFFLAAPIYAAAVEYDLATQKQAGGDTTVQATHAGAFSLNSANMSSRRKGDFLIGNDFFEDPWVIAPATTDLRDGLGPLFNVSACQSCHFNDGRGHAPADAADDADSLLIRLSRPARNADEQALLNNPEVANLGDPVYGGQLQDRAIPGVSPEARIEVSYNEETVSFADGFKVNLRRPQWRLRNWAYGEPADDLTLSLRVAPPVIGLGLLEAIPQADIEALADPQDSNQDGVSGRPNRVWDVEKNALALGRFGWKAGQPTVKQQTAGAFNGDMGLTSSLFAADHCTDAQSACKKAPNGADENGVEIRDDVLDFVAFYSRNLAVPARRNIEDSAVQRGHGLFREAGCNACHNESFVTAKLGKDHIEQSEQIIFPYTDMLLHDMGPDLADLKLNGSPASADEVVEHDATATEWRTPPLWGIGLSQVVNAQATYLHDGRARTLLEAVLWHGGEAQQSRDKVLTFKADERDALVKFLESL</sequence>
<dbReference type="OrthoDB" id="9805202at2"/>
<dbReference type="Gene3D" id="1.10.760.10">
    <property type="entry name" value="Cytochrome c-like domain"/>
    <property type="match status" value="1"/>
</dbReference>
<keyword evidence="2 4" id="KW-0479">Metal-binding</keyword>
<dbReference type="RefSeq" id="WP_011394177.1">
    <property type="nucleotide sequence ID" value="NC_007645.1"/>
</dbReference>
<dbReference type="SUPFAM" id="SSF46626">
    <property type="entry name" value="Cytochrome c"/>
    <property type="match status" value="1"/>
</dbReference>
<evidence type="ECO:0000259" key="5">
    <source>
        <dbReference type="PROSITE" id="PS51007"/>
    </source>
</evidence>
<dbReference type="InterPro" id="IPR036909">
    <property type="entry name" value="Cyt_c-like_dom_sf"/>
</dbReference>
<dbReference type="eggNOG" id="COG3488">
    <property type="taxonomic scope" value="Bacteria"/>
</dbReference>
<evidence type="ECO:0000256" key="2">
    <source>
        <dbReference type="ARBA" id="ARBA00022723"/>
    </source>
</evidence>
<dbReference type="Pfam" id="PF06537">
    <property type="entry name" value="DHOR"/>
    <property type="match status" value="1"/>
</dbReference>
<dbReference type="PANTHER" id="PTHR30600:SF4">
    <property type="entry name" value="CYTOCHROME C DOMAIN-CONTAINING PROTEIN"/>
    <property type="match status" value="1"/>
</dbReference>
<dbReference type="PANTHER" id="PTHR30600">
    <property type="entry name" value="CYTOCHROME C PEROXIDASE-RELATED"/>
    <property type="match status" value="1"/>
</dbReference>
<name>Q2SQH4_HAHCH</name>
<dbReference type="GO" id="GO:0009055">
    <property type="term" value="F:electron transfer activity"/>
    <property type="evidence" value="ECO:0007669"/>
    <property type="project" value="InterPro"/>
</dbReference>